<keyword evidence="2" id="KW-1185">Reference proteome</keyword>
<proteinExistence type="predicted"/>
<evidence type="ECO:0000313" key="2">
    <source>
        <dbReference type="Proteomes" id="UP000184170"/>
    </source>
</evidence>
<dbReference type="EMBL" id="FQVA01000002">
    <property type="protein sequence ID" value="SHF60176.1"/>
    <property type="molecule type" value="Genomic_DNA"/>
</dbReference>
<gene>
    <name evidence="1" type="ORF">SAMN04487965_2359</name>
</gene>
<sequence length="115" mass="13090">MPQYKVDKLALLGRCHRSFRIAGIDKQAQLPQVTELRRYLTGSLQALGQPHPADKMKPDNTPGQLVADLEISGHPVFRVNCNFTTPENQWRESIALNILGTISRQNHFVKKFIRL</sequence>
<name>A0A1M5CZQ6_9GAMM</name>
<dbReference type="Proteomes" id="UP000184170">
    <property type="component" value="Unassembled WGS sequence"/>
</dbReference>
<dbReference type="AlphaFoldDB" id="A0A1M5CZQ6"/>
<organism evidence="1 2">
    <name type="scientific">Microbulbifer donghaiensis</name>
    <dbReference type="NCBI Taxonomy" id="494016"/>
    <lineage>
        <taxon>Bacteria</taxon>
        <taxon>Pseudomonadati</taxon>
        <taxon>Pseudomonadota</taxon>
        <taxon>Gammaproteobacteria</taxon>
        <taxon>Cellvibrionales</taxon>
        <taxon>Microbulbiferaceae</taxon>
        <taxon>Microbulbifer</taxon>
    </lineage>
</organism>
<reference evidence="2" key="1">
    <citation type="submission" date="2016-11" db="EMBL/GenBank/DDBJ databases">
        <authorList>
            <person name="Varghese N."/>
            <person name="Submissions S."/>
        </authorList>
    </citation>
    <scope>NUCLEOTIDE SEQUENCE [LARGE SCALE GENOMIC DNA]</scope>
    <source>
        <strain evidence="2">CGMCC 1.7063</strain>
    </source>
</reference>
<protein>
    <submittedName>
        <fullName evidence="1">Uncharacterized protein</fullName>
    </submittedName>
</protein>
<evidence type="ECO:0000313" key="1">
    <source>
        <dbReference type="EMBL" id="SHF60176.1"/>
    </source>
</evidence>
<accession>A0A1M5CZQ6</accession>